<gene>
    <name evidence="2" type="ORF">KX928_16080</name>
</gene>
<dbReference type="AlphaFoldDB" id="A0A9X1FX41"/>
<evidence type="ECO:0000313" key="2">
    <source>
        <dbReference type="EMBL" id="MBW4709311.1"/>
    </source>
</evidence>
<keyword evidence="1" id="KW-1133">Transmembrane helix</keyword>
<comment type="caution">
    <text evidence="2">The sequence shown here is derived from an EMBL/GenBank/DDBJ whole genome shotgun (WGS) entry which is preliminary data.</text>
</comment>
<sequence>MEIAVLVAQSVATGLIACWLTLGLRDNLLYPSVNETYTAQVLAMTRLRAEYPDEFAAVAHRAITDRKIQLLAFRSVLIAEFLTCVLLWLGALGLLLATAGFVAPDSGRILAMLGAVGFTTVWAGFLIVGNHFCYWFCHEAAQNTHYQMTLWGLATVILICQT</sequence>
<dbReference type="EMBL" id="JAHXDN010000004">
    <property type="protein sequence ID" value="MBW4709311.1"/>
    <property type="molecule type" value="Genomic_DNA"/>
</dbReference>
<feature type="transmembrane region" description="Helical" evidence="1">
    <location>
        <begin position="76"/>
        <end position="103"/>
    </location>
</feature>
<dbReference type="Pfam" id="PF09933">
    <property type="entry name" value="DUF2165"/>
    <property type="match status" value="1"/>
</dbReference>
<dbReference type="InterPro" id="IPR018681">
    <property type="entry name" value="DUF2165_transmembrane"/>
</dbReference>
<dbReference type="RefSeq" id="WP_219504682.1">
    <property type="nucleotide sequence ID" value="NZ_JAHXDN010000004.1"/>
</dbReference>
<keyword evidence="1" id="KW-0472">Membrane</keyword>
<reference evidence="2" key="1">
    <citation type="submission" date="2021-07" db="EMBL/GenBank/DDBJ databases">
        <title>Roseobacter insulae sp. nov., isolated from a tidal flat.</title>
        <authorList>
            <person name="Park S."/>
            <person name="Yoon J.-H."/>
        </authorList>
    </citation>
    <scope>NUCLEOTIDE SEQUENCE</scope>
    <source>
        <strain evidence="2">YSTF-M11</strain>
    </source>
</reference>
<feature type="transmembrane region" description="Helical" evidence="1">
    <location>
        <begin position="6"/>
        <end position="24"/>
    </location>
</feature>
<dbReference type="Proteomes" id="UP001138661">
    <property type="component" value="Unassembled WGS sequence"/>
</dbReference>
<organism evidence="2 3">
    <name type="scientific">Roseobacter insulae</name>
    <dbReference type="NCBI Taxonomy" id="2859783"/>
    <lineage>
        <taxon>Bacteria</taxon>
        <taxon>Pseudomonadati</taxon>
        <taxon>Pseudomonadota</taxon>
        <taxon>Alphaproteobacteria</taxon>
        <taxon>Rhodobacterales</taxon>
        <taxon>Roseobacteraceae</taxon>
        <taxon>Roseobacter</taxon>
    </lineage>
</organism>
<feature type="transmembrane region" description="Helical" evidence="1">
    <location>
        <begin position="109"/>
        <end position="128"/>
    </location>
</feature>
<accession>A0A9X1FX41</accession>
<proteinExistence type="predicted"/>
<evidence type="ECO:0000256" key="1">
    <source>
        <dbReference type="SAM" id="Phobius"/>
    </source>
</evidence>
<keyword evidence="3" id="KW-1185">Reference proteome</keyword>
<keyword evidence="1" id="KW-0812">Transmembrane</keyword>
<name>A0A9X1FX41_9RHOB</name>
<protein>
    <submittedName>
        <fullName evidence="2">DUF2165 domain-containing protein</fullName>
    </submittedName>
</protein>
<evidence type="ECO:0000313" key="3">
    <source>
        <dbReference type="Proteomes" id="UP001138661"/>
    </source>
</evidence>